<dbReference type="InterPro" id="IPR013087">
    <property type="entry name" value="Znf_C2H2_type"/>
</dbReference>
<dbReference type="GO" id="GO:0008270">
    <property type="term" value="F:zinc ion binding"/>
    <property type="evidence" value="ECO:0007669"/>
    <property type="project" value="UniProtKB-KW"/>
</dbReference>
<evidence type="ECO:0000256" key="2">
    <source>
        <dbReference type="ARBA" id="ARBA00022737"/>
    </source>
</evidence>
<sequence>MEPSYSTSSDDSLYSSFPSDLYYSSSPTGGIEIPRSQPSLDPFDDFSPANSYSLQTIPDLNYPFNNIQPAYTATPIPIPSPSPFDTTTAASSPFQWPMSWDDIDISLPEYMSGSDQPLTAPKQQSKPYTCTSCGKAFTRSADLKRHKSSVHFPIKQDCPVEGCLRKDDNGFPRRDHLIEHLRQYHHWDVPKRRGSKRVAIPTIARENN</sequence>
<dbReference type="Proteomes" id="UP000266188">
    <property type="component" value="Unassembled WGS sequence"/>
</dbReference>
<reference evidence="8" key="1">
    <citation type="submission" date="2017-02" db="EMBL/GenBank/DDBJ databases">
        <authorList>
            <person name="Tafer H."/>
            <person name="Lopandic K."/>
        </authorList>
    </citation>
    <scope>NUCLEOTIDE SEQUENCE [LARGE SCALE GENOMIC DNA]</scope>
    <source>
        <strain evidence="8">CBS 366.77</strain>
    </source>
</reference>
<dbReference type="AlphaFoldDB" id="A0A3A2ZKY9"/>
<evidence type="ECO:0000256" key="5">
    <source>
        <dbReference type="PROSITE-ProRule" id="PRU00042"/>
    </source>
</evidence>
<evidence type="ECO:0000313" key="7">
    <source>
        <dbReference type="EMBL" id="RJE17821.1"/>
    </source>
</evidence>
<dbReference type="FunFam" id="3.30.160.60:FF:000218">
    <property type="entry name" value="Zinc finger protein 10"/>
    <property type="match status" value="1"/>
</dbReference>
<dbReference type="PROSITE" id="PS50157">
    <property type="entry name" value="ZINC_FINGER_C2H2_2"/>
    <property type="match status" value="1"/>
</dbReference>
<organism evidence="7 8">
    <name type="scientific">Aspergillus sclerotialis</name>
    <dbReference type="NCBI Taxonomy" id="2070753"/>
    <lineage>
        <taxon>Eukaryota</taxon>
        <taxon>Fungi</taxon>
        <taxon>Dikarya</taxon>
        <taxon>Ascomycota</taxon>
        <taxon>Pezizomycotina</taxon>
        <taxon>Eurotiomycetes</taxon>
        <taxon>Eurotiomycetidae</taxon>
        <taxon>Eurotiales</taxon>
        <taxon>Aspergillaceae</taxon>
        <taxon>Aspergillus</taxon>
        <taxon>Aspergillus subgen. Polypaecilum</taxon>
    </lineage>
</organism>
<evidence type="ECO:0000256" key="3">
    <source>
        <dbReference type="ARBA" id="ARBA00022771"/>
    </source>
</evidence>
<proteinExistence type="predicted"/>
<evidence type="ECO:0000259" key="6">
    <source>
        <dbReference type="PROSITE" id="PS50157"/>
    </source>
</evidence>
<dbReference type="InterPro" id="IPR036236">
    <property type="entry name" value="Znf_C2H2_sf"/>
</dbReference>
<keyword evidence="8" id="KW-1185">Reference proteome</keyword>
<gene>
    <name evidence="7" type="ORF">PHISCL_09839</name>
</gene>
<feature type="domain" description="C2H2-type" evidence="6">
    <location>
        <begin position="128"/>
        <end position="156"/>
    </location>
</feature>
<evidence type="ECO:0000313" key="8">
    <source>
        <dbReference type="Proteomes" id="UP000266188"/>
    </source>
</evidence>
<keyword evidence="2" id="KW-0677">Repeat</keyword>
<keyword evidence="1" id="KW-0479">Metal-binding</keyword>
<dbReference type="OrthoDB" id="2687452at2759"/>
<protein>
    <submittedName>
        <fullName evidence="7">C2H2 finger domain protein</fullName>
    </submittedName>
</protein>
<dbReference type="Pfam" id="PF00096">
    <property type="entry name" value="zf-C2H2"/>
    <property type="match status" value="1"/>
</dbReference>
<dbReference type="STRING" id="2070753.A0A3A2ZKY9"/>
<keyword evidence="3 5" id="KW-0863">Zinc-finger</keyword>
<comment type="caution">
    <text evidence="7">The sequence shown here is derived from an EMBL/GenBank/DDBJ whole genome shotgun (WGS) entry which is preliminary data.</text>
</comment>
<dbReference type="PROSITE" id="PS00028">
    <property type="entry name" value="ZINC_FINGER_C2H2_1"/>
    <property type="match status" value="1"/>
</dbReference>
<dbReference type="EMBL" id="MVGC01000700">
    <property type="protein sequence ID" value="RJE17821.1"/>
    <property type="molecule type" value="Genomic_DNA"/>
</dbReference>
<evidence type="ECO:0000256" key="1">
    <source>
        <dbReference type="ARBA" id="ARBA00022723"/>
    </source>
</evidence>
<dbReference type="Gene3D" id="3.30.160.60">
    <property type="entry name" value="Classic Zinc Finger"/>
    <property type="match status" value="1"/>
</dbReference>
<dbReference type="SMART" id="SM00355">
    <property type="entry name" value="ZnF_C2H2"/>
    <property type="match status" value="2"/>
</dbReference>
<name>A0A3A2ZKY9_9EURO</name>
<evidence type="ECO:0000256" key="4">
    <source>
        <dbReference type="ARBA" id="ARBA00022833"/>
    </source>
</evidence>
<accession>A0A3A2ZKY9</accession>
<keyword evidence="4" id="KW-0862">Zinc</keyword>
<dbReference type="SUPFAM" id="SSF57667">
    <property type="entry name" value="beta-beta-alpha zinc fingers"/>
    <property type="match status" value="1"/>
</dbReference>